<evidence type="ECO:0000256" key="5">
    <source>
        <dbReference type="ARBA" id="ARBA00022552"/>
    </source>
</evidence>
<reference evidence="13 14" key="1">
    <citation type="journal article" date="2011" name="Genome Res.">
        <title>Phylogeny-wide analysis of social amoeba genomes highlights ancient origins for complex intercellular communication.</title>
        <authorList>
            <person name="Heidel A.J."/>
            <person name="Lawal H.M."/>
            <person name="Felder M."/>
            <person name="Schilde C."/>
            <person name="Helps N.R."/>
            <person name="Tunggal B."/>
            <person name="Rivero F."/>
            <person name="John U."/>
            <person name="Schleicher M."/>
            <person name="Eichinger L."/>
            <person name="Platzer M."/>
            <person name="Noegel A.A."/>
            <person name="Schaap P."/>
            <person name="Gloeckner G."/>
        </authorList>
    </citation>
    <scope>NUCLEOTIDE SEQUENCE [LARGE SCALE GENOMIC DNA]</scope>
    <source>
        <strain evidence="14">ATCC 26659 / Pp 5 / PN500</strain>
    </source>
</reference>
<keyword evidence="8" id="KW-0949">S-adenosyl-L-methionine</keyword>
<evidence type="ECO:0000256" key="9">
    <source>
        <dbReference type="ARBA" id="ARBA00022723"/>
    </source>
</evidence>
<dbReference type="GO" id="GO:0008173">
    <property type="term" value="F:RNA methyltransferase activity"/>
    <property type="evidence" value="ECO:0007669"/>
    <property type="project" value="InterPro"/>
</dbReference>
<dbReference type="Proteomes" id="UP000001396">
    <property type="component" value="Unassembled WGS sequence"/>
</dbReference>
<dbReference type="PROSITE" id="PS51918">
    <property type="entry name" value="RADICAL_SAM"/>
    <property type="match status" value="1"/>
</dbReference>
<dbReference type="STRING" id="670386.D3BMI1"/>
<feature type="domain" description="Radical SAM core" evidence="12">
    <location>
        <begin position="139"/>
        <end position="361"/>
    </location>
</feature>
<evidence type="ECO:0000256" key="7">
    <source>
        <dbReference type="ARBA" id="ARBA00022679"/>
    </source>
</evidence>
<dbReference type="GO" id="GO:0030488">
    <property type="term" value="P:tRNA methylation"/>
    <property type="evidence" value="ECO:0007669"/>
    <property type="project" value="TreeGrafter"/>
</dbReference>
<dbReference type="GO" id="GO:0046872">
    <property type="term" value="F:metal ion binding"/>
    <property type="evidence" value="ECO:0007669"/>
    <property type="project" value="UniProtKB-KW"/>
</dbReference>
<organism evidence="13 14">
    <name type="scientific">Heterostelium pallidum (strain ATCC 26659 / Pp 5 / PN500)</name>
    <name type="common">Cellular slime mold</name>
    <name type="synonym">Polysphondylium pallidum</name>
    <dbReference type="NCBI Taxonomy" id="670386"/>
    <lineage>
        <taxon>Eukaryota</taxon>
        <taxon>Amoebozoa</taxon>
        <taxon>Evosea</taxon>
        <taxon>Eumycetozoa</taxon>
        <taxon>Dictyostelia</taxon>
        <taxon>Acytosteliales</taxon>
        <taxon>Acytosteliaceae</taxon>
        <taxon>Heterostelium</taxon>
    </lineage>
</organism>
<dbReference type="PIRSF" id="PIRSF006004">
    <property type="entry name" value="CHP00048"/>
    <property type="match status" value="1"/>
</dbReference>
<keyword evidence="7 13" id="KW-0808">Transferase</keyword>
<dbReference type="InterPro" id="IPR048641">
    <property type="entry name" value="RlmN_N"/>
</dbReference>
<sequence length="361" mass="39832">MFRRCYKLLTGSGCGGGCSSNTINTLNNINIGVASPVVATPKKTKNLIGISKEDLTKQLTELGDFQSYRIDQIWSWIYNKGQKNIDNFSNLSNVQKSLLKEYYHIDYGTLDSDQLSKDGTRKILVGFSGDQVETVFIPEARRGTLCVSSQVGCTFGCKFCFTGTQRLVRNLNVSEILGQFMMARSLMNDFGHTTEKRLISNVVFMGMGEPLMNYRAASAALRIMTDPNGLSLSKSRITVSTSGVVPLIERLGKEFPGIGLAISLHASNNKTRSEIVPINQQWPIEELIKTCIEFSKLNTNKITIDKPEKIKEFASIIANAGLKVTIRQSRGQDILAACGQLKTESVKVKKTLPPQLATISE</sequence>
<dbReference type="GO" id="GO:0070475">
    <property type="term" value="P:rRNA base methylation"/>
    <property type="evidence" value="ECO:0007669"/>
    <property type="project" value="TreeGrafter"/>
</dbReference>
<keyword evidence="5" id="KW-0698">rRNA processing</keyword>
<keyword evidence="4" id="KW-0963">Cytoplasm</keyword>
<dbReference type="PANTHER" id="PTHR30544:SF5">
    <property type="entry name" value="RADICAL SAM CORE DOMAIN-CONTAINING PROTEIN"/>
    <property type="match status" value="1"/>
</dbReference>
<name>D3BMI1_HETP5</name>
<comment type="cofactor">
    <cofactor evidence="1">
        <name>[4Fe-4S] cluster</name>
        <dbReference type="ChEBI" id="CHEBI:49883"/>
    </cofactor>
</comment>
<dbReference type="Pfam" id="PF21016">
    <property type="entry name" value="RlmN_N"/>
    <property type="match status" value="1"/>
</dbReference>
<dbReference type="Gene3D" id="1.10.150.530">
    <property type="match status" value="1"/>
</dbReference>
<evidence type="ECO:0000256" key="8">
    <source>
        <dbReference type="ARBA" id="ARBA00022691"/>
    </source>
</evidence>
<evidence type="ECO:0000256" key="10">
    <source>
        <dbReference type="ARBA" id="ARBA00023004"/>
    </source>
</evidence>
<dbReference type="RefSeq" id="XP_020429322.1">
    <property type="nucleotide sequence ID" value="XM_020583135.1"/>
</dbReference>
<evidence type="ECO:0000256" key="2">
    <source>
        <dbReference type="ARBA" id="ARBA00004496"/>
    </source>
</evidence>
<keyword evidence="3" id="KW-0004">4Fe-4S</keyword>
<keyword evidence="6 13" id="KW-0489">Methyltransferase</keyword>
<protein>
    <submittedName>
        <fullName evidence="13">Putative ribosomal RNA large subunit methyltransferase N</fullName>
    </submittedName>
</protein>
<dbReference type="Pfam" id="PF04055">
    <property type="entry name" value="Radical_SAM"/>
    <property type="match status" value="1"/>
</dbReference>
<dbReference type="InterPro" id="IPR058240">
    <property type="entry name" value="rSAM_sf"/>
</dbReference>
<dbReference type="SFLD" id="SFLDS00029">
    <property type="entry name" value="Radical_SAM"/>
    <property type="match status" value="1"/>
</dbReference>
<accession>D3BMI1</accession>
<dbReference type="FunCoup" id="D3BMI1">
    <property type="interactions" value="25"/>
</dbReference>
<keyword evidence="10" id="KW-0408">Iron</keyword>
<keyword evidence="11" id="KW-0411">Iron-sulfur</keyword>
<comment type="subcellular location">
    <subcellularLocation>
        <location evidence="2">Cytoplasm</location>
    </subcellularLocation>
</comment>
<dbReference type="InterPro" id="IPR040072">
    <property type="entry name" value="Methyltransferase_A"/>
</dbReference>
<dbReference type="OMA" id="RHITFEY"/>
<dbReference type="PANTHER" id="PTHR30544">
    <property type="entry name" value="23S RRNA METHYLTRANSFERASE"/>
    <property type="match status" value="1"/>
</dbReference>
<evidence type="ECO:0000313" key="13">
    <source>
        <dbReference type="EMBL" id="EFA77193.1"/>
    </source>
</evidence>
<evidence type="ECO:0000256" key="11">
    <source>
        <dbReference type="ARBA" id="ARBA00023014"/>
    </source>
</evidence>
<evidence type="ECO:0000256" key="1">
    <source>
        <dbReference type="ARBA" id="ARBA00001966"/>
    </source>
</evidence>
<evidence type="ECO:0000259" key="12">
    <source>
        <dbReference type="PROSITE" id="PS51918"/>
    </source>
</evidence>
<keyword evidence="9" id="KW-0479">Metal-binding</keyword>
<dbReference type="AlphaFoldDB" id="D3BMI1"/>
<dbReference type="GO" id="GO:0005737">
    <property type="term" value="C:cytoplasm"/>
    <property type="evidence" value="ECO:0007669"/>
    <property type="project" value="UniProtKB-SubCell"/>
</dbReference>
<keyword evidence="14" id="KW-1185">Reference proteome</keyword>
<evidence type="ECO:0000256" key="3">
    <source>
        <dbReference type="ARBA" id="ARBA00022485"/>
    </source>
</evidence>
<dbReference type="InterPro" id="IPR004383">
    <property type="entry name" value="rRNA_lsu_MTrfase_RlmN/Cfr"/>
</dbReference>
<dbReference type="SUPFAM" id="SSF102114">
    <property type="entry name" value="Radical SAM enzymes"/>
    <property type="match status" value="1"/>
</dbReference>
<dbReference type="InterPro" id="IPR007197">
    <property type="entry name" value="rSAM"/>
</dbReference>
<evidence type="ECO:0000256" key="4">
    <source>
        <dbReference type="ARBA" id="ARBA00022490"/>
    </source>
</evidence>
<dbReference type="InParanoid" id="D3BMI1"/>
<dbReference type="GeneID" id="31367868"/>
<dbReference type="Gene3D" id="3.20.20.70">
    <property type="entry name" value="Aldolase class I"/>
    <property type="match status" value="2"/>
</dbReference>
<evidence type="ECO:0000256" key="6">
    <source>
        <dbReference type="ARBA" id="ARBA00022603"/>
    </source>
</evidence>
<proteinExistence type="predicted"/>
<dbReference type="InterPro" id="IPR013785">
    <property type="entry name" value="Aldolase_TIM"/>
</dbReference>
<dbReference type="EMBL" id="ADBJ01000043">
    <property type="protein sequence ID" value="EFA77193.1"/>
    <property type="molecule type" value="Genomic_DNA"/>
</dbReference>
<comment type="caution">
    <text evidence="13">The sequence shown here is derived from an EMBL/GenBank/DDBJ whole genome shotgun (WGS) entry which is preliminary data.</text>
</comment>
<dbReference type="CDD" id="cd01335">
    <property type="entry name" value="Radical_SAM"/>
    <property type="match status" value="1"/>
</dbReference>
<gene>
    <name evidence="13" type="ORF">PPL_12401</name>
</gene>
<evidence type="ECO:0000313" key="14">
    <source>
        <dbReference type="Proteomes" id="UP000001396"/>
    </source>
</evidence>
<dbReference type="GO" id="GO:0051539">
    <property type="term" value="F:4 iron, 4 sulfur cluster binding"/>
    <property type="evidence" value="ECO:0007669"/>
    <property type="project" value="UniProtKB-KW"/>
</dbReference>